<sequence length="472" mass="54301">MSSQHDVDALPSLAESIRVELQEKLSSKARIHLPFDPDRTDFDNANLRFTQYERPTYLAVVDPACEQDVVEVVKYARKRGIPFTPRGGHHAVTSTMRRFQNGICINMRPLNQLRWNPEKQQVTAGGGVITDEFVRFVHDTGMEVSKYGFLHDNMVSCKLVLANGSVVIASADSHCDLFWGIRGAGHNFGIALEATFQVYPQAHGGIHHTWDFEYTLNQCDEVFNTLNSVHESMPANLAIFVLWIRESGGRKHVILINLVWSGPAVGAQPFVERFDSLGPVLSTGRKSVPWPELPYTTYKEMNKLYCKPEIWSKAPYKMMGAACVERFDIQTTREFFESVKAMSEEWEGRGWFSAMFECLPDHRVREIPEDATAFPWRGGSNHFLMINATPKRLEDRRFFEGHIDYWKQRFIATSGYGRLQQYVSYGNTTSTMKDPLEALYGYTPWRLEKLRLLKQRYDPDNVFQWYQPIIET</sequence>
<dbReference type="EMBL" id="KB908703">
    <property type="protein sequence ID" value="EOA85000.1"/>
    <property type="molecule type" value="Genomic_DNA"/>
</dbReference>
<dbReference type="InterPro" id="IPR050416">
    <property type="entry name" value="FAD-linked_Oxidoreductase"/>
</dbReference>
<evidence type="ECO:0000259" key="6">
    <source>
        <dbReference type="PROSITE" id="PS51387"/>
    </source>
</evidence>
<name>R0IIK9_EXST2</name>
<dbReference type="Gene3D" id="3.30.465.10">
    <property type="match status" value="2"/>
</dbReference>
<feature type="domain" description="FAD-binding PCMH-type" evidence="6">
    <location>
        <begin position="53"/>
        <end position="264"/>
    </location>
</feature>
<dbReference type="Proteomes" id="UP000016935">
    <property type="component" value="Unassembled WGS sequence"/>
</dbReference>
<protein>
    <recommendedName>
        <fullName evidence="6">FAD-binding PCMH-type domain-containing protein</fullName>
    </recommendedName>
</protein>
<comment type="similarity">
    <text evidence="2">Belongs to the oxygen-dependent FAD-linked oxidoreductase family.</text>
</comment>
<keyword evidence="8" id="KW-1185">Reference proteome</keyword>
<dbReference type="Gene3D" id="3.40.462.20">
    <property type="match status" value="1"/>
</dbReference>
<evidence type="ECO:0000313" key="7">
    <source>
        <dbReference type="EMBL" id="EOA85000.1"/>
    </source>
</evidence>
<dbReference type="STRING" id="671987.R0IIK9"/>
<dbReference type="GO" id="GO:0071949">
    <property type="term" value="F:FAD binding"/>
    <property type="evidence" value="ECO:0007669"/>
    <property type="project" value="InterPro"/>
</dbReference>
<keyword evidence="5" id="KW-0560">Oxidoreductase</keyword>
<dbReference type="PANTHER" id="PTHR42973:SF9">
    <property type="entry name" value="FAD-BINDING PCMH-TYPE DOMAIN-CONTAINING PROTEIN-RELATED"/>
    <property type="match status" value="1"/>
</dbReference>
<reference evidence="7 8" key="1">
    <citation type="journal article" date="2012" name="PLoS Pathog.">
        <title>Diverse lifestyles and strategies of plant pathogenesis encoded in the genomes of eighteen Dothideomycetes fungi.</title>
        <authorList>
            <person name="Ohm R.A."/>
            <person name="Feau N."/>
            <person name="Henrissat B."/>
            <person name="Schoch C.L."/>
            <person name="Horwitz B.A."/>
            <person name="Barry K.W."/>
            <person name="Condon B.J."/>
            <person name="Copeland A.C."/>
            <person name="Dhillon B."/>
            <person name="Glaser F."/>
            <person name="Hesse C.N."/>
            <person name="Kosti I."/>
            <person name="LaButti K."/>
            <person name="Lindquist E.A."/>
            <person name="Lucas S."/>
            <person name="Salamov A.A."/>
            <person name="Bradshaw R.E."/>
            <person name="Ciuffetti L."/>
            <person name="Hamelin R.C."/>
            <person name="Kema G.H.J."/>
            <person name="Lawrence C."/>
            <person name="Scott J.A."/>
            <person name="Spatafora J.W."/>
            <person name="Turgeon B.G."/>
            <person name="de Wit P.J.G.M."/>
            <person name="Zhong S."/>
            <person name="Goodwin S.B."/>
            <person name="Grigoriev I.V."/>
        </authorList>
    </citation>
    <scope>NUCLEOTIDE SEQUENCE [LARGE SCALE GENOMIC DNA]</scope>
    <source>
        <strain evidence="8">28A</strain>
    </source>
</reference>
<dbReference type="OrthoDB" id="9996127at2759"/>
<evidence type="ECO:0000313" key="8">
    <source>
        <dbReference type="Proteomes" id="UP000016935"/>
    </source>
</evidence>
<dbReference type="InterPro" id="IPR016166">
    <property type="entry name" value="FAD-bd_PCMH"/>
</dbReference>
<accession>R0IIK9</accession>
<organism evidence="7 8">
    <name type="scientific">Exserohilum turcicum (strain 28A)</name>
    <name type="common">Northern leaf blight fungus</name>
    <name type="synonym">Setosphaeria turcica</name>
    <dbReference type="NCBI Taxonomy" id="671987"/>
    <lineage>
        <taxon>Eukaryota</taxon>
        <taxon>Fungi</taxon>
        <taxon>Dikarya</taxon>
        <taxon>Ascomycota</taxon>
        <taxon>Pezizomycotina</taxon>
        <taxon>Dothideomycetes</taxon>
        <taxon>Pleosporomycetidae</taxon>
        <taxon>Pleosporales</taxon>
        <taxon>Pleosporineae</taxon>
        <taxon>Pleosporaceae</taxon>
        <taxon>Exserohilum</taxon>
    </lineage>
</organism>
<evidence type="ECO:0000256" key="3">
    <source>
        <dbReference type="ARBA" id="ARBA00022630"/>
    </source>
</evidence>
<dbReference type="Pfam" id="PF08031">
    <property type="entry name" value="BBE"/>
    <property type="match status" value="1"/>
</dbReference>
<gene>
    <name evidence="7" type="ORF">SETTUDRAFT_154602</name>
</gene>
<dbReference type="InterPro" id="IPR012951">
    <property type="entry name" value="BBE"/>
</dbReference>
<reference evidence="7 8" key="2">
    <citation type="journal article" date="2013" name="PLoS Genet.">
        <title>Comparative genome structure, secondary metabolite, and effector coding capacity across Cochliobolus pathogens.</title>
        <authorList>
            <person name="Condon B.J."/>
            <person name="Leng Y."/>
            <person name="Wu D."/>
            <person name="Bushley K.E."/>
            <person name="Ohm R.A."/>
            <person name="Otillar R."/>
            <person name="Martin J."/>
            <person name="Schackwitz W."/>
            <person name="Grimwood J."/>
            <person name="MohdZainudin N."/>
            <person name="Xue C."/>
            <person name="Wang R."/>
            <person name="Manning V.A."/>
            <person name="Dhillon B."/>
            <person name="Tu Z.J."/>
            <person name="Steffenson B.J."/>
            <person name="Salamov A."/>
            <person name="Sun H."/>
            <person name="Lowry S."/>
            <person name="LaButti K."/>
            <person name="Han J."/>
            <person name="Copeland A."/>
            <person name="Lindquist E."/>
            <person name="Barry K."/>
            <person name="Schmutz J."/>
            <person name="Baker S.E."/>
            <person name="Ciuffetti L.M."/>
            <person name="Grigoriev I.V."/>
            <person name="Zhong S."/>
            <person name="Turgeon B.G."/>
        </authorList>
    </citation>
    <scope>NUCLEOTIDE SEQUENCE [LARGE SCALE GENOMIC DNA]</scope>
    <source>
        <strain evidence="8">28A</strain>
    </source>
</reference>
<evidence type="ECO:0000256" key="2">
    <source>
        <dbReference type="ARBA" id="ARBA00005466"/>
    </source>
</evidence>
<dbReference type="AlphaFoldDB" id="R0IIK9"/>
<comment type="cofactor">
    <cofactor evidence="1">
        <name>FAD</name>
        <dbReference type="ChEBI" id="CHEBI:57692"/>
    </cofactor>
</comment>
<evidence type="ECO:0000256" key="1">
    <source>
        <dbReference type="ARBA" id="ARBA00001974"/>
    </source>
</evidence>
<dbReference type="PROSITE" id="PS51387">
    <property type="entry name" value="FAD_PCMH"/>
    <property type="match status" value="1"/>
</dbReference>
<dbReference type="InterPro" id="IPR036318">
    <property type="entry name" value="FAD-bd_PCMH-like_sf"/>
</dbReference>
<dbReference type="eggNOG" id="ENOG502SHJ6">
    <property type="taxonomic scope" value="Eukaryota"/>
</dbReference>
<dbReference type="GO" id="GO:0016491">
    <property type="term" value="F:oxidoreductase activity"/>
    <property type="evidence" value="ECO:0007669"/>
    <property type="project" value="UniProtKB-KW"/>
</dbReference>
<dbReference type="SUPFAM" id="SSF56176">
    <property type="entry name" value="FAD-binding/transporter-associated domain-like"/>
    <property type="match status" value="1"/>
</dbReference>
<proteinExistence type="inferred from homology"/>
<dbReference type="Pfam" id="PF01565">
    <property type="entry name" value="FAD_binding_4"/>
    <property type="match status" value="1"/>
</dbReference>
<dbReference type="InterPro" id="IPR016169">
    <property type="entry name" value="FAD-bd_PCMH_sub2"/>
</dbReference>
<dbReference type="GeneID" id="19397417"/>
<dbReference type="PANTHER" id="PTHR42973">
    <property type="entry name" value="BINDING OXIDOREDUCTASE, PUTATIVE (AFU_ORTHOLOGUE AFUA_1G17690)-RELATED"/>
    <property type="match status" value="1"/>
</dbReference>
<evidence type="ECO:0000256" key="4">
    <source>
        <dbReference type="ARBA" id="ARBA00022827"/>
    </source>
</evidence>
<keyword evidence="3" id="KW-0285">Flavoprotein</keyword>
<evidence type="ECO:0000256" key="5">
    <source>
        <dbReference type="ARBA" id="ARBA00023002"/>
    </source>
</evidence>
<dbReference type="RefSeq" id="XP_008027495.1">
    <property type="nucleotide sequence ID" value="XM_008029304.1"/>
</dbReference>
<dbReference type="HOGENOM" id="CLU_018354_0_0_1"/>
<dbReference type="InterPro" id="IPR006094">
    <property type="entry name" value="Oxid_FAD_bind_N"/>
</dbReference>
<keyword evidence="4" id="KW-0274">FAD</keyword>